<comment type="caution">
    <text evidence="2">The sequence shown here is derived from an EMBL/GenBank/DDBJ whole genome shotgun (WGS) entry which is preliminary data.</text>
</comment>
<dbReference type="AlphaFoldDB" id="A0A1Y1V036"/>
<evidence type="ECO:0000313" key="2">
    <source>
        <dbReference type="EMBL" id="ORX44407.1"/>
    </source>
</evidence>
<sequence>MFTRIILSLLGLFLVGNQFKSIAAANEIFNGQCGDNINWNLDSKNGILTISGSGEMKYSTRYPPWYENRESIQSVVIEERVTFIAAMAFYYCTSLTSITIPNSVVSIKRYAFNRCTILTSITIPKSVTSIEEGAFWGCFQLTSFTLEDGNPNYSSENGVLFDKKITKLIQYPPKKSGTEYEIPNSVETIENYAFSYSINLISITIPISVNSIGDFAFGLSTNLISITIPNSVTSIGMGAFYSCTALEEVIYNGKKEPEGINNEDSIFSETKVNKVIVPPDYEGDTFFGKKVEKKEELIIICKISFNFCNRLYYMF</sequence>
<proteinExistence type="predicted"/>
<feature type="signal peptide" evidence="1">
    <location>
        <begin position="1"/>
        <end position="25"/>
    </location>
</feature>
<dbReference type="Gene3D" id="3.80.10.10">
    <property type="entry name" value="Ribonuclease Inhibitor"/>
    <property type="match status" value="1"/>
</dbReference>
<dbReference type="Proteomes" id="UP000193944">
    <property type="component" value="Unassembled WGS sequence"/>
</dbReference>
<dbReference type="Pfam" id="PF13306">
    <property type="entry name" value="LRR_5"/>
    <property type="match status" value="2"/>
</dbReference>
<evidence type="ECO:0000313" key="3">
    <source>
        <dbReference type="EMBL" id="ORX75445.1"/>
    </source>
</evidence>
<reference evidence="2 4" key="2">
    <citation type="submission" date="2016-08" db="EMBL/GenBank/DDBJ databases">
        <title>Pervasive Adenine N6-methylation of Active Genes in Fungi.</title>
        <authorList>
            <consortium name="DOE Joint Genome Institute"/>
            <person name="Mondo S.J."/>
            <person name="Dannebaum R.O."/>
            <person name="Kuo R.C."/>
            <person name="Labutti K."/>
            <person name="Haridas S."/>
            <person name="Kuo A."/>
            <person name="Salamov A."/>
            <person name="Ahrendt S.R."/>
            <person name="Lipzen A."/>
            <person name="Sullivan W."/>
            <person name="Andreopoulos W.B."/>
            <person name="Clum A."/>
            <person name="Lindquist E."/>
            <person name="Daum C."/>
            <person name="Ramamoorthy G.K."/>
            <person name="Gryganskyi A."/>
            <person name="Culley D."/>
            <person name="Magnuson J.K."/>
            <person name="James T.Y."/>
            <person name="O'Malley M.A."/>
            <person name="Stajich J.E."/>
            <person name="Spatafora J.W."/>
            <person name="Visel A."/>
            <person name="Grigoriev I.V."/>
        </authorList>
    </citation>
    <scope>NUCLEOTIDE SEQUENCE [LARGE SCALE GENOMIC DNA]</scope>
    <source>
        <strain evidence="2 4">S4</strain>
    </source>
</reference>
<accession>A0A1Y1V036</accession>
<evidence type="ECO:0000313" key="4">
    <source>
        <dbReference type="Proteomes" id="UP000193944"/>
    </source>
</evidence>
<dbReference type="EMBL" id="MCFG01000356">
    <property type="protein sequence ID" value="ORX75445.1"/>
    <property type="molecule type" value="Genomic_DNA"/>
</dbReference>
<dbReference type="PANTHER" id="PTHR45661:SF3">
    <property type="entry name" value="IG-LIKE DOMAIN-CONTAINING PROTEIN"/>
    <property type="match status" value="1"/>
</dbReference>
<dbReference type="EMBL" id="MCFG01000787">
    <property type="protein sequence ID" value="ORX44407.1"/>
    <property type="molecule type" value="Genomic_DNA"/>
</dbReference>
<feature type="chain" id="PRO_5011907576" evidence="1">
    <location>
        <begin position="26"/>
        <end position="315"/>
    </location>
</feature>
<dbReference type="InterPro" id="IPR032675">
    <property type="entry name" value="LRR_dom_sf"/>
</dbReference>
<reference evidence="2 4" key="1">
    <citation type="submission" date="2016-08" db="EMBL/GenBank/DDBJ databases">
        <title>A Parts List for Fungal Cellulosomes Revealed by Comparative Genomics.</title>
        <authorList>
            <consortium name="DOE Joint Genome Institute"/>
            <person name="Haitjema C.H."/>
            <person name="Gilmore S.P."/>
            <person name="Henske J.K."/>
            <person name="Solomon K.V."/>
            <person name="De Groot R."/>
            <person name="Kuo A."/>
            <person name="Mondo S.J."/>
            <person name="Salamov A.A."/>
            <person name="Labutti K."/>
            <person name="Zhao Z."/>
            <person name="Chiniquy J."/>
            <person name="Barry K."/>
            <person name="Brewer H.M."/>
            <person name="Purvine S.O."/>
            <person name="Wright A.T."/>
            <person name="Boxma B."/>
            <person name="Van Alen T."/>
            <person name="Hackstein J.H."/>
            <person name="Baker S.E."/>
            <person name="Grigoriev I.V."/>
            <person name="O'Malley M.A."/>
        </authorList>
    </citation>
    <scope>NUCLEOTIDE SEQUENCE [LARGE SCALE GENOMIC DNA]</scope>
    <source>
        <strain evidence="2 4">S4</strain>
    </source>
</reference>
<keyword evidence="4" id="KW-1185">Reference proteome</keyword>
<gene>
    <name evidence="2" type="ORF">BCR32DRAFT_153203</name>
    <name evidence="3" type="ORF">BCR32DRAFT_92610</name>
</gene>
<dbReference type="PANTHER" id="PTHR45661">
    <property type="entry name" value="SURFACE ANTIGEN"/>
    <property type="match status" value="1"/>
</dbReference>
<keyword evidence="1" id="KW-0732">Signal</keyword>
<dbReference type="InterPro" id="IPR053139">
    <property type="entry name" value="Surface_bspA-like"/>
</dbReference>
<organism evidence="2 4">
    <name type="scientific">Anaeromyces robustus</name>
    <dbReference type="NCBI Taxonomy" id="1754192"/>
    <lineage>
        <taxon>Eukaryota</taxon>
        <taxon>Fungi</taxon>
        <taxon>Fungi incertae sedis</taxon>
        <taxon>Chytridiomycota</taxon>
        <taxon>Chytridiomycota incertae sedis</taxon>
        <taxon>Neocallimastigomycetes</taxon>
        <taxon>Neocallimastigales</taxon>
        <taxon>Neocallimastigaceae</taxon>
        <taxon>Anaeromyces</taxon>
    </lineage>
</organism>
<dbReference type="InterPro" id="IPR026906">
    <property type="entry name" value="LRR_5"/>
</dbReference>
<evidence type="ECO:0000256" key="1">
    <source>
        <dbReference type="SAM" id="SignalP"/>
    </source>
</evidence>
<name>A0A1Y1V036_9FUNG</name>
<dbReference type="OrthoDB" id="10264456at2759"/>
<dbReference type="SUPFAM" id="SSF52058">
    <property type="entry name" value="L domain-like"/>
    <property type="match status" value="1"/>
</dbReference>
<protein>
    <submittedName>
        <fullName evidence="2">Uncharacterized protein</fullName>
    </submittedName>
</protein>